<evidence type="ECO:0000259" key="2">
    <source>
        <dbReference type="PROSITE" id="PS50110"/>
    </source>
</evidence>
<dbReference type="GO" id="GO:0009116">
    <property type="term" value="P:nucleoside metabolic process"/>
    <property type="evidence" value="ECO:0007669"/>
    <property type="project" value="InterPro"/>
</dbReference>
<dbReference type="Pfam" id="PF01048">
    <property type="entry name" value="PNP_UDP_1"/>
    <property type="match status" value="1"/>
</dbReference>
<dbReference type="SUPFAM" id="SSF52172">
    <property type="entry name" value="CheY-like"/>
    <property type="match status" value="1"/>
</dbReference>
<dbReference type="Gene3D" id="3.40.50.1580">
    <property type="entry name" value="Nucleoside phosphorylase domain"/>
    <property type="match status" value="1"/>
</dbReference>
<protein>
    <recommendedName>
        <fullName evidence="2">Response regulatory domain-containing protein</fullName>
    </recommendedName>
</protein>
<dbReference type="GO" id="GO:0008782">
    <property type="term" value="F:adenosylhomocysteine nucleosidase activity"/>
    <property type="evidence" value="ECO:0007669"/>
    <property type="project" value="TreeGrafter"/>
</dbReference>
<gene>
    <name evidence="3" type="ORF">DSW25_02425</name>
</gene>
<dbReference type="InterPro" id="IPR011006">
    <property type="entry name" value="CheY-like_superfamily"/>
</dbReference>
<dbReference type="Gene3D" id="3.40.50.2300">
    <property type="match status" value="1"/>
</dbReference>
<dbReference type="eggNOG" id="COG0775">
    <property type="taxonomic scope" value="Bacteria"/>
</dbReference>
<organism evidence="3 4">
    <name type="scientific">Sulfitobacter donghicola DSW-25 = KCTC 12864 = JCM 14565</name>
    <dbReference type="NCBI Taxonomy" id="1300350"/>
    <lineage>
        <taxon>Bacteria</taxon>
        <taxon>Pseudomonadati</taxon>
        <taxon>Pseudomonadota</taxon>
        <taxon>Alphaproteobacteria</taxon>
        <taxon>Rhodobacterales</taxon>
        <taxon>Roseobacteraceae</taxon>
        <taxon>Sulfitobacter</taxon>
    </lineage>
</organism>
<dbReference type="OrthoDB" id="2988699at2"/>
<dbReference type="CDD" id="cd00156">
    <property type="entry name" value="REC"/>
    <property type="match status" value="1"/>
</dbReference>
<accession>A0A073J098</accession>
<dbReference type="PANTHER" id="PTHR46832:SF1">
    <property type="entry name" value="5'-METHYLTHIOADENOSINE_S-ADENOSYLHOMOCYSTEINE NUCLEOSIDASE"/>
    <property type="match status" value="1"/>
</dbReference>
<dbReference type="GO" id="GO:0005829">
    <property type="term" value="C:cytosol"/>
    <property type="evidence" value="ECO:0007669"/>
    <property type="project" value="TreeGrafter"/>
</dbReference>
<dbReference type="STRING" id="1300350.Z948_1772"/>
<name>A0A073J098_9RHOB</name>
<dbReference type="SUPFAM" id="SSF53167">
    <property type="entry name" value="Purine and uridine phosphorylases"/>
    <property type="match status" value="1"/>
</dbReference>
<keyword evidence="1" id="KW-0597">Phosphoprotein</keyword>
<dbReference type="AlphaFoldDB" id="A0A073J098"/>
<dbReference type="EMBL" id="JAMC01000001">
    <property type="protein sequence ID" value="KEJ91067.1"/>
    <property type="molecule type" value="Genomic_DNA"/>
</dbReference>
<feature type="modified residue" description="4-aspartylphosphate" evidence="1">
    <location>
        <position position="55"/>
    </location>
</feature>
<sequence length="384" mass="42238">MKILIVEDSIEKFEEIRSVITDNFDWCSIEFHCAGSVHEYCKVINSQKFDLIILDILLPRRSGEDAIDVSNELMQERVGTLNQESFAVALTAMTSPEYDTLLCFNECSVPVLMHGHSDSAWKPQLSKIVNGLSDVSMLDFAICCALEKEADAFEETDATLKPWKSDLGALRWRPIQVGDQKGAIFVFPQMGVTQSALYTSRVLEAFQPKVVAMSGICAGLKDECNLADIVVATMAWDHQVGKMTDEGFKQEINLENVDPDVIGRLKHVQKTRPTTFNLLANGEHSTKNYSPKIVFGPVASGSVVVASTKEIARIEAQQRKVVGVEMEIAAFLAACSYSRVKPKAFAAKSVVDFADADKDDDVHSIASIASAQYVVSVLPDICTM</sequence>
<comment type="caution">
    <text evidence="3">The sequence shown here is derived from an EMBL/GenBank/DDBJ whole genome shotgun (WGS) entry which is preliminary data.</text>
</comment>
<feature type="domain" description="Response regulatory" evidence="2">
    <location>
        <begin position="2"/>
        <end position="153"/>
    </location>
</feature>
<dbReference type="RefSeq" id="WP_025059170.1">
    <property type="nucleotide sequence ID" value="NZ_JAMC01000001.1"/>
</dbReference>
<dbReference type="InterPro" id="IPR035994">
    <property type="entry name" value="Nucleoside_phosphorylase_sf"/>
</dbReference>
<dbReference type="GO" id="GO:0008930">
    <property type="term" value="F:methylthioadenosine nucleosidase activity"/>
    <property type="evidence" value="ECO:0007669"/>
    <property type="project" value="TreeGrafter"/>
</dbReference>
<dbReference type="Proteomes" id="UP000027734">
    <property type="component" value="Unassembled WGS sequence"/>
</dbReference>
<dbReference type="GO" id="GO:0000160">
    <property type="term" value="P:phosphorelay signal transduction system"/>
    <property type="evidence" value="ECO:0007669"/>
    <property type="project" value="InterPro"/>
</dbReference>
<proteinExistence type="predicted"/>
<dbReference type="PANTHER" id="PTHR46832">
    <property type="entry name" value="5'-METHYLTHIOADENOSINE/S-ADENOSYLHOMOCYSTEINE NUCLEOSIDASE"/>
    <property type="match status" value="1"/>
</dbReference>
<evidence type="ECO:0000313" key="3">
    <source>
        <dbReference type="EMBL" id="KEJ91067.1"/>
    </source>
</evidence>
<keyword evidence="4" id="KW-1185">Reference proteome</keyword>
<dbReference type="PROSITE" id="PS50110">
    <property type="entry name" value="RESPONSE_REGULATORY"/>
    <property type="match status" value="1"/>
</dbReference>
<dbReference type="InterPro" id="IPR001789">
    <property type="entry name" value="Sig_transdc_resp-reg_receiver"/>
</dbReference>
<evidence type="ECO:0000313" key="4">
    <source>
        <dbReference type="Proteomes" id="UP000027734"/>
    </source>
</evidence>
<dbReference type="GO" id="GO:0019284">
    <property type="term" value="P:L-methionine salvage from S-adenosylmethionine"/>
    <property type="evidence" value="ECO:0007669"/>
    <property type="project" value="TreeGrafter"/>
</dbReference>
<reference evidence="3 4" key="1">
    <citation type="submission" date="2014-01" db="EMBL/GenBank/DDBJ databases">
        <title>Sulfitobacter donghicola JCM 14565 Genome Sequencing.</title>
        <authorList>
            <person name="Lai Q."/>
            <person name="Hong Z."/>
        </authorList>
    </citation>
    <scope>NUCLEOTIDE SEQUENCE [LARGE SCALE GENOMIC DNA]</scope>
    <source>
        <strain evidence="3 4">JCM 14565</strain>
    </source>
</reference>
<evidence type="ECO:0000256" key="1">
    <source>
        <dbReference type="PROSITE-ProRule" id="PRU00169"/>
    </source>
</evidence>
<dbReference type="InterPro" id="IPR000845">
    <property type="entry name" value="Nucleoside_phosphorylase_d"/>
</dbReference>